<dbReference type="InterPro" id="IPR006600">
    <property type="entry name" value="HTH_CenpB_DNA-bd_dom"/>
</dbReference>
<dbReference type="Proteomes" id="UP000789759">
    <property type="component" value="Unassembled WGS sequence"/>
</dbReference>
<comment type="caution">
    <text evidence="3">The sequence shown here is derived from an EMBL/GenBank/DDBJ whole genome shotgun (WGS) entry which is preliminary data.</text>
</comment>
<dbReference type="SMART" id="SM00674">
    <property type="entry name" value="CENPB"/>
    <property type="match status" value="1"/>
</dbReference>
<dbReference type="PANTHER" id="PTHR19303:SF73">
    <property type="entry name" value="PROTEIN PDC2"/>
    <property type="match status" value="1"/>
</dbReference>
<evidence type="ECO:0000259" key="2">
    <source>
        <dbReference type="PROSITE" id="PS51253"/>
    </source>
</evidence>
<feature type="non-terminal residue" evidence="3">
    <location>
        <position position="244"/>
    </location>
</feature>
<dbReference type="PANTHER" id="PTHR19303">
    <property type="entry name" value="TRANSPOSON"/>
    <property type="match status" value="1"/>
</dbReference>
<sequence>DLANQYHVDRSTISNILRDKDKYLQLYNTTPHAQQRVRVQKGQFHIIDEAVYKLFLEFRSQNVPVSQDILKTKALSIYEHLKDGGVEFPSTFNASNGWVFGFQQRFGISSKTISGESESADKAAVESTRKFKPFIIGKSARPLCMKTTNMSKLPVHYSNNKTAWMTETKWENWLKWLDSQVNQPTILLADNCTAHSSPRLQNIKLEFLPPHTTSVIQPCDAGIIKNFKANYRKLLVKKWIDDIE</sequence>
<dbReference type="Gene3D" id="1.10.10.60">
    <property type="entry name" value="Homeodomain-like"/>
    <property type="match status" value="2"/>
</dbReference>
<dbReference type="InterPro" id="IPR050863">
    <property type="entry name" value="CenT-Element_Derived"/>
</dbReference>
<accession>A0A9N9KKR0</accession>
<keyword evidence="4" id="KW-1185">Reference proteome</keyword>
<organism evidence="3 4">
    <name type="scientific">Cetraspora pellucida</name>
    <dbReference type="NCBI Taxonomy" id="1433469"/>
    <lineage>
        <taxon>Eukaryota</taxon>
        <taxon>Fungi</taxon>
        <taxon>Fungi incertae sedis</taxon>
        <taxon>Mucoromycota</taxon>
        <taxon>Glomeromycotina</taxon>
        <taxon>Glomeromycetes</taxon>
        <taxon>Diversisporales</taxon>
        <taxon>Gigasporaceae</taxon>
        <taxon>Cetraspora</taxon>
    </lineage>
</organism>
<dbReference type="SUPFAM" id="SSF46689">
    <property type="entry name" value="Homeodomain-like"/>
    <property type="match status" value="1"/>
</dbReference>
<dbReference type="InterPro" id="IPR004875">
    <property type="entry name" value="DDE_SF_endonuclease_dom"/>
</dbReference>
<evidence type="ECO:0000313" key="4">
    <source>
        <dbReference type="Proteomes" id="UP000789759"/>
    </source>
</evidence>
<keyword evidence="1" id="KW-0238">DNA-binding</keyword>
<gene>
    <name evidence="3" type="ORF">CPELLU_LOCUS20945</name>
</gene>
<feature type="non-terminal residue" evidence="3">
    <location>
        <position position="1"/>
    </location>
</feature>
<evidence type="ECO:0000313" key="3">
    <source>
        <dbReference type="EMBL" id="CAG8833193.1"/>
    </source>
</evidence>
<dbReference type="InterPro" id="IPR009057">
    <property type="entry name" value="Homeodomain-like_sf"/>
</dbReference>
<reference evidence="3" key="1">
    <citation type="submission" date="2021-06" db="EMBL/GenBank/DDBJ databases">
        <authorList>
            <person name="Kallberg Y."/>
            <person name="Tangrot J."/>
            <person name="Rosling A."/>
        </authorList>
    </citation>
    <scope>NUCLEOTIDE SEQUENCE</scope>
    <source>
        <strain evidence="3">FL966</strain>
    </source>
</reference>
<protein>
    <submittedName>
        <fullName evidence="3">4760_t:CDS:1</fullName>
    </submittedName>
</protein>
<feature type="domain" description="HTH CENPB-type" evidence="2">
    <location>
        <begin position="35"/>
        <end position="112"/>
    </location>
</feature>
<evidence type="ECO:0000256" key="1">
    <source>
        <dbReference type="ARBA" id="ARBA00023125"/>
    </source>
</evidence>
<name>A0A9N9KKR0_9GLOM</name>
<dbReference type="Pfam" id="PF03184">
    <property type="entry name" value="DDE_1"/>
    <property type="match status" value="1"/>
</dbReference>
<dbReference type="EMBL" id="CAJVQA010070235">
    <property type="protein sequence ID" value="CAG8833193.1"/>
    <property type="molecule type" value="Genomic_DNA"/>
</dbReference>
<dbReference type="PROSITE" id="PS51253">
    <property type="entry name" value="HTH_CENPB"/>
    <property type="match status" value="1"/>
</dbReference>
<dbReference type="GO" id="GO:0005634">
    <property type="term" value="C:nucleus"/>
    <property type="evidence" value="ECO:0007669"/>
    <property type="project" value="TreeGrafter"/>
</dbReference>
<proteinExistence type="predicted"/>
<dbReference type="OrthoDB" id="9909311at2759"/>
<dbReference type="GO" id="GO:0003677">
    <property type="term" value="F:DNA binding"/>
    <property type="evidence" value="ECO:0007669"/>
    <property type="project" value="UniProtKB-KW"/>
</dbReference>
<dbReference type="AlphaFoldDB" id="A0A9N9KKR0"/>
<dbReference type="Pfam" id="PF03221">
    <property type="entry name" value="HTH_Tnp_Tc5"/>
    <property type="match status" value="1"/>
</dbReference>